<evidence type="ECO:0000256" key="4">
    <source>
        <dbReference type="ARBA" id="ARBA00022989"/>
    </source>
</evidence>
<dbReference type="RefSeq" id="WP_044151392.1">
    <property type="nucleotide sequence ID" value="NZ_QVFV01000011.1"/>
</dbReference>
<dbReference type="AlphaFoldDB" id="A0A4Q7E0Y4"/>
<sequence>MRLQNRQQIQNQSGFTLIELLVVIVILGVLAALAYPAYSSMVRRARYAEVKQQMGVMAREVQAYLLENGKYPPDTNAGARPNGIVNWPETPPMNGEYDYDHWGVGGGKCYVQIGFNGEDGQRNYQVHQVNAEPQSFLAFEDDLVLGVDLYDCPIAQGSIR</sequence>
<keyword evidence="4 6" id="KW-1133">Transmembrane helix</keyword>
<organism evidence="7 8">
    <name type="scientific">Leptolyngbya iicbica LK</name>
    <dbReference type="NCBI Taxonomy" id="2294035"/>
    <lineage>
        <taxon>Bacteria</taxon>
        <taxon>Bacillati</taxon>
        <taxon>Cyanobacteriota</taxon>
        <taxon>Cyanophyceae</taxon>
        <taxon>Leptolyngbyales</taxon>
        <taxon>Leptolyngbyaceae</taxon>
        <taxon>Leptolyngbya group</taxon>
        <taxon>Leptolyngbya</taxon>
        <taxon>Leptolyngbya iicbica</taxon>
    </lineage>
</organism>
<dbReference type="NCBIfam" id="TIGR02532">
    <property type="entry name" value="IV_pilin_GFxxxE"/>
    <property type="match status" value="1"/>
</dbReference>
<dbReference type="EMBL" id="QVFV01000011">
    <property type="protein sequence ID" value="RZM74885.1"/>
    <property type="molecule type" value="Genomic_DNA"/>
</dbReference>
<name>A0A4Q7E0Y4_9CYAN</name>
<evidence type="ECO:0000256" key="5">
    <source>
        <dbReference type="ARBA" id="ARBA00023136"/>
    </source>
</evidence>
<evidence type="ECO:0000256" key="1">
    <source>
        <dbReference type="ARBA" id="ARBA00004167"/>
    </source>
</evidence>
<keyword evidence="3 6" id="KW-0812">Transmembrane</keyword>
<dbReference type="Gene3D" id="3.30.700.10">
    <property type="entry name" value="Glycoprotein, Type 4 Pilin"/>
    <property type="match status" value="1"/>
</dbReference>
<keyword evidence="8" id="KW-1185">Reference proteome</keyword>
<gene>
    <name evidence="7" type="ORF">DYY88_22885</name>
</gene>
<dbReference type="PRINTS" id="PR00813">
    <property type="entry name" value="BCTERIALGSPG"/>
</dbReference>
<evidence type="ECO:0000256" key="6">
    <source>
        <dbReference type="SAM" id="Phobius"/>
    </source>
</evidence>
<dbReference type="InterPro" id="IPR000983">
    <property type="entry name" value="Bac_GSPG_pilin"/>
</dbReference>
<dbReference type="InterPro" id="IPR045584">
    <property type="entry name" value="Pilin-like"/>
</dbReference>
<protein>
    <submittedName>
        <fullName evidence="7">Prepilin-type N-terminal cleavage/methylation domain-containing protein</fullName>
    </submittedName>
</protein>
<dbReference type="OrthoDB" id="427323at2"/>
<dbReference type="PROSITE" id="PS00409">
    <property type="entry name" value="PROKAR_NTER_METHYL"/>
    <property type="match status" value="1"/>
</dbReference>
<comment type="caution">
    <text evidence="7">The sequence shown here is derived from an EMBL/GenBank/DDBJ whole genome shotgun (WGS) entry which is preliminary data.</text>
</comment>
<dbReference type="Proteomes" id="UP000292459">
    <property type="component" value="Unassembled WGS sequence"/>
</dbReference>
<reference evidence="7 8" key="1">
    <citation type="submission" date="2018-11" db="EMBL/GenBank/DDBJ databases">
        <title>Whole genome sequencing of an environmental sample.</title>
        <authorList>
            <person name="Sarangi A.N."/>
            <person name="Singh D."/>
            <person name="Tripathy S."/>
        </authorList>
    </citation>
    <scope>NUCLEOTIDE SEQUENCE [LARGE SCALE GENOMIC DNA]</scope>
    <source>
        <strain evidence="7 8">Lakshadweep</strain>
    </source>
</reference>
<keyword evidence="2" id="KW-0488">Methylation</keyword>
<dbReference type="PANTHER" id="PTHR30093:SF44">
    <property type="entry name" value="TYPE II SECRETION SYSTEM CORE PROTEIN G"/>
    <property type="match status" value="1"/>
</dbReference>
<accession>A0A4Q7E0Y4</accession>
<evidence type="ECO:0000313" key="8">
    <source>
        <dbReference type="Proteomes" id="UP000292459"/>
    </source>
</evidence>
<comment type="subcellular location">
    <subcellularLocation>
        <location evidence="1">Membrane</location>
        <topology evidence="1">Single-pass membrane protein</topology>
    </subcellularLocation>
</comment>
<dbReference type="Pfam" id="PF07963">
    <property type="entry name" value="N_methyl"/>
    <property type="match status" value="1"/>
</dbReference>
<dbReference type="GO" id="GO:0016020">
    <property type="term" value="C:membrane"/>
    <property type="evidence" value="ECO:0007669"/>
    <property type="project" value="UniProtKB-SubCell"/>
</dbReference>
<feature type="transmembrane region" description="Helical" evidence="6">
    <location>
        <begin position="20"/>
        <end position="38"/>
    </location>
</feature>
<evidence type="ECO:0000256" key="3">
    <source>
        <dbReference type="ARBA" id="ARBA00022692"/>
    </source>
</evidence>
<dbReference type="PANTHER" id="PTHR30093">
    <property type="entry name" value="GENERAL SECRETION PATHWAY PROTEIN G"/>
    <property type="match status" value="1"/>
</dbReference>
<keyword evidence="5 6" id="KW-0472">Membrane</keyword>
<dbReference type="GO" id="GO:0015628">
    <property type="term" value="P:protein secretion by the type II secretion system"/>
    <property type="evidence" value="ECO:0007669"/>
    <property type="project" value="InterPro"/>
</dbReference>
<dbReference type="GO" id="GO:0015627">
    <property type="term" value="C:type II protein secretion system complex"/>
    <property type="evidence" value="ECO:0007669"/>
    <property type="project" value="InterPro"/>
</dbReference>
<evidence type="ECO:0000313" key="7">
    <source>
        <dbReference type="EMBL" id="RZM74885.1"/>
    </source>
</evidence>
<proteinExistence type="predicted"/>
<dbReference type="SUPFAM" id="SSF54523">
    <property type="entry name" value="Pili subunits"/>
    <property type="match status" value="1"/>
</dbReference>
<evidence type="ECO:0000256" key="2">
    <source>
        <dbReference type="ARBA" id="ARBA00022481"/>
    </source>
</evidence>
<dbReference type="InterPro" id="IPR012902">
    <property type="entry name" value="N_methyl_site"/>
</dbReference>